<keyword evidence="1" id="KW-0614">Plasmid</keyword>
<organism evidence="1 2">
    <name type="scientific">Alteromonas mediterranea</name>
    <dbReference type="NCBI Taxonomy" id="314275"/>
    <lineage>
        <taxon>Bacteria</taxon>
        <taxon>Pseudomonadati</taxon>
        <taxon>Pseudomonadota</taxon>
        <taxon>Gammaproteobacteria</taxon>
        <taxon>Alteromonadales</taxon>
        <taxon>Alteromonadaceae</taxon>
        <taxon>Alteromonas/Salinimonas group</taxon>
        <taxon>Alteromonas</taxon>
    </lineage>
</organism>
<dbReference type="RefSeq" id="WP_071960664.1">
    <property type="nucleotide sequence ID" value="NZ_CP018025.1"/>
</dbReference>
<dbReference type="Proteomes" id="UP000182101">
    <property type="component" value="Plasmid pAMCP48-600"/>
</dbReference>
<gene>
    <name evidence="1" type="ORF">BM524_19225</name>
</gene>
<geneLocation type="plasmid" evidence="2">
    <name>pamcp48-600</name>
</geneLocation>
<reference evidence="1 2" key="1">
    <citation type="submission" date="2016-11" db="EMBL/GenBank/DDBJ databases">
        <title>Networking in microbes: conjugative elements and plasmids in the genus Alteromonas.</title>
        <authorList>
            <person name="Lopez-Perez M."/>
            <person name="Ramon-Marco N."/>
            <person name="Rodriguez-Valera F."/>
        </authorList>
    </citation>
    <scope>NUCLEOTIDE SEQUENCE [LARGE SCALE GENOMIC DNA]</scope>
    <source>
        <strain evidence="1 2">CP48</strain>
        <plasmid evidence="2">pamcp48-600</plasmid>
    </source>
</reference>
<dbReference type="AlphaFoldDB" id="A0AAC9JDP4"/>
<accession>A0AAC9JDP4</accession>
<name>A0AAC9JDP4_9ALTE</name>
<evidence type="ECO:0000313" key="2">
    <source>
        <dbReference type="Proteomes" id="UP000182101"/>
    </source>
</evidence>
<protein>
    <submittedName>
        <fullName evidence="1">Uncharacterized protein</fullName>
    </submittedName>
</protein>
<sequence length="273" mass="31287">MEYRDTNDLMVDMGLTRAWELPRICLLNFTLESAPKEMLIKDEDIVFGNTYALPYNDKDRVVNSCTEPRYLIENDLEKVIQFTWDYIQDVVQASKVITGTRKRTFKEWLLRQPSKKLSEGGKFEKLGKLDASSDESGEKFKAFKAEMKKNAVALPALLPVPRIEIGQQFFKVYENGLFDDKGFTFEVLSAQRYQLLKDDENQYEWQAGLCYDGKADVRHWISKQSGMVEGLPIRANNCRLFATKEGAVDYLKETMSIATSKLNTIGSTPLKSN</sequence>
<proteinExistence type="predicted"/>
<evidence type="ECO:0000313" key="1">
    <source>
        <dbReference type="EMBL" id="APD92054.1"/>
    </source>
</evidence>
<dbReference type="EMBL" id="CP018025">
    <property type="protein sequence ID" value="APD92054.1"/>
    <property type="molecule type" value="Genomic_DNA"/>
</dbReference>